<protein>
    <recommendedName>
        <fullName evidence="4">Myc proto-oncogene protein</fullName>
    </recommendedName>
    <alternativeName>
        <fullName evidence="10">Proto-oncogene c-Myc</fullName>
    </alternativeName>
    <alternativeName>
        <fullName evidence="9">Transcription factor p64</fullName>
    </alternativeName>
</protein>
<dbReference type="CDD" id="cd11457">
    <property type="entry name" value="bHLHzip_L-Myc"/>
    <property type="match status" value="1"/>
</dbReference>
<evidence type="ECO:0000256" key="1">
    <source>
        <dbReference type="ARBA" id="ARBA00004286"/>
    </source>
</evidence>
<evidence type="ECO:0000313" key="16">
    <source>
        <dbReference type="Proteomes" id="UP000011080"/>
    </source>
</evidence>
<evidence type="ECO:0000256" key="10">
    <source>
        <dbReference type="ARBA" id="ARBA00033247"/>
    </source>
</evidence>
<comment type="subcellular location">
    <subcellularLocation>
        <location evidence="1">Chromosome</location>
    </subcellularLocation>
    <subcellularLocation>
        <location evidence="2">Nucleus</location>
        <location evidence="2">Nucleolus</location>
    </subcellularLocation>
    <subcellularLocation>
        <location evidence="3">Nucleus</location>
        <location evidence="3">Nucleoplasm</location>
    </subcellularLocation>
</comment>
<dbReference type="SUPFAM" id="SSF47459">
    <property type="entry name" value="HLH, helix-loop-helix DNA-binding domain"/>
    <property type="match status" value="1"/>
</dbReference>
<dbReference type="InterPro" id="IPR036638">
    <property type="entry name" value="HLH_DNA-bd_sf"/>
</dbReference>
<dbReference type="GO" id="GO:0005730">
    <property type="term" value="C:nucleolus"/>
    <property type="evidence" value="ECO:0007669"/>
    <property type="project" value="UniProtKB-SubCell"/>
</dbReference>
<proteinExistence type="predicted"/>
<dbReference type="PRINTS" id="PR00044">
    <property type="entry name" value="LEUZIPPRMYC"/>
</dbReference>
<feature type="domain" description="BHLH" evidence="14">
    <location>
        <begin position="413"/>
        <end position="465"/>
    </location>
</feature>
<dbReference type="InterPro" id="IPR002418">
    <property type="entry name" value="Tscrpt_reg_Myc"/>
</dbReference>
<dbReference type="STRING" id="72004.ENSBMUP00000032062"/>
<feature type="compositionally biased region" description="Acidic residues" evidence="13">
    <location>
        <begin position="376"/>
        <end position="386"/>
    </location>
</feature>
<dbReference type="PIRSF" id="PIRSF001705">
    <property type="entry name" value="Myc_protein"/>
    <property type="match status" value="1"/>
</dbReference>
<evidence type="ECO:0000256" key="8">
    <source>
        <dbReference type="ARBA" id="ARBA00023163"/>
    </source>
</evidence>
<organism evidence="15 16">
    <name type="scientific">Bos mutus</name>
    <name type="common">wild yak</name>
    <dbReference type="NCBI Taxonomy" id="72004"/>
    <lineage>
        <taxon>Eukaryota</taxon>
        <taxon>Metazoa</taxon>
        <taxon>Chordata</taxon>
        <taxon>Craniata</taxon>
        <taxon>Vertebrata</taxon>
        <taxon>Euteleostomi</taxon>
        <taxon>Mammalia</taxon>
        <taxon>Eutheria</taxon>
        <taxon>Laurasiatheria</taxon>
        <taxon>Artiodactyla</taxon>
        <taxon>Ruminantia</taxon>
        <taxon>Pecora</taxon>
        <taxon>Bovidae</taxon>
        <taxon>Bovinae</taxon>
        <taxon>Bos</taxon>
    </lineage>
</organism>
<name>L8I0Q2_9CETA</name>
<dbReference type="PANTHER" id="PTHR45851">
    <property type="entry name" value="MYC PROTO-ONCOGENE"/>
    <property type="match status" value="1"/>
</dbReference>
<feature type="region of interest" description="Disordered" evidence="13">
    <location>
        <begin position="350"/>
        <end position="423"/>
    </location>
</feature>
<dbReference type="InterPro" id="IPR012682">
    <property type="entry name" value="Tscrpt_reg_Myc_N"/>
</dbReference>
<dbReference type="AlphaFoldDB" id="L8I0Q2"/>
<dbReference type="GO" id="GO:0046983">
    <property type="term" value="F:protein dimerization activity"/>
    <property type="evidence" value="ECO:0007669"/>
    <property type="project" value="InterPro"/>
</dbReference>
<dbReference type="Gene3D" id="4.10.280.10">
    <property type="entry name" value="Helix-loop-helix DNA-binding domain"/>
    <property type="match status" value="1"/>
</dbReference>
<feature type="non-terminal residue" evidence="15">
    <location>
        <position position="1"/>
    </location>
</feature>
<comment type="subunit">
    <text evidence="12">Efficient DNA binding requires dimerization with another bHLH protein. Binds DNA as a heterodimer with MAX. Interacts with TAF1C and SPAG9. Interacts with PARP10. Interacts with KDM5A and KDM5B. Interacts (when phosphorylated at Thr-58 and Ser-62) with FBXW7. Interacts with PIM2. Interacts with RIOX1. The heterodimer MYC:MAX interacts with ABI1; the interaction may enhance MYC:MAX transcriptional activity. Interacts with TRIM6. Interacts with NPM1; the binary complex is recruited to the promoter of MYC target genes and enhances their transcription. Interacts with CIP2A; leading to the stabilization of MYC. Interacts with NUP205. Interacts with HEATR1; the interaction is required for localization of MYC to the nucleolus.</text>
</comment>
<dbReference type="GO" id="GO:0005694">
    <property type="term" value="C:chromosome"/>
    <property type="evidence" value="ECO:0007669"/>
    <property type="project" value="UniProtKB-SubCell"/>
</dbReference>
<dbReference type="SMART" id="SM00353">
    <property type="entry name" value="HLH"/>
    <property type="match status" value="1"/>
</dbReference>
<feature type="compositionally biased region" description="Polar residues" evidence="13">
    <location>
        <begin position="395"/>
        <end position="407"/>
    </location>
</feature>
<comment type="function">
    <text evidence="11">Transcription factor that binds DNA in a non-specific manner, yet also specifically recognizes the core sequence 5'-CAC[GA]TG-3'. Activates the transcription of growth-related genes. Binds to the VEGFA promoter, promoting VEGFA production and subsequent sprouting angiogenesis. Regulator of somatic reprogramming, controls self-renewal of embryonic stem cells. Functions with TAF6L to activate target gene expression through RNA polymerase II pause release. Positively regulates transcription of HNRNPA1, HNRNPA2 and PTBP1 which in turn regulate splicing of pyruvate kinase PKM by binding repressively to sequences flanking PKM exon 9, inhibiting exon 9 inclusion and resulting in exon 10 inclusion and production of the PKM M2 isoform.</text>
</comment>
<feature type="compositionally biased region" description="Basic and acidic residues" evidence="13">
    <location>
        <begin position="364"/>
        <end position="375"/>
    </location>
</feature>
<evidence type="ECO:0000256" key="2">
    <source>
        <dbReference type="ARBA" id="ARBA00004604"/>
    </source>
</evidence>
<evidence type="ECO:0000256" key="11">
    <source>
        <dbReference type="ARBA" id="ARBA00045233"/>
    </source>
</evidence>
<evidence type="ECO:0000256" key="7">
    <source>
        <dbReference type="ARBA" id="ARBA00023125"/>
    </source>
</evidence>
<evidence type="ECO:0000256" key="12">
    <source>
        <dbReference type="ARBA" id="ARBA00062309"/>
    </source>
</evidence>
<keyword evidence="5" id="KW-0158">Chromosome</keyword>
<dbReference type="GO" id="GO:0003700">
    <property type="term" value="F:DNA-binding transcription factor activity"/>
    <property type="evidence" value="ECO:0007669"/>
    <property type="project" value="InterPro"/>
</dbReference>
<feature type="region of interest" description="Disordered" evidence="13">
    <location>
        <begin position="53"/>
        <end position="98"/>
    </location>
</feature>
<accession>L8I0Q2</accession>
<evidence type="ECO:0000256" key="9">
    <source>
        <dbReference type="ARBA" id="ARBA00030496"/>
    </source>
</evidence>
<feature type="compositionally biased region" description="Polar residues" evidence="13">
    <location>
        <begin position="173"/>
        <end position="183"/>
    </location>
</feature>
<dbReference type="Pfam" id="PF00010">
    <property type="entry name" value="HLH"/>
    <property type="match status" value="1"/>
</dbReference>
<evidence type="ECO:0000259" key="14">
    <source>
        <dbReference type="PROSITE" id="PS50888"/>
    </source>
</evidence>
<gene>
    <name evidence="15" type="ORF">M91_08523</name>
</gene>
<evidence type="ECO:0000256" key="13">
    <source>
        <dbReference type="SAM" id="MobiDB-lite"/>
    </source>
</evidence>
<dbReference type="EMBL" id="JH882379">
    <property type="protein sequence ID" value="ELR49686.1"/>
    <property type="molecule type" value="Genomic_DNA"/>
</dbReference>
<dbReference type="FunFam" id="4.10.280.10:FF:000019">
    <property type="entry name" value="Myc proto-oncogene protein"/>
    <property type="match status" value="1"/>
</dbReference>
<dbReference type="GO" id="GO:0005654">
    <property type="term" value="C:nucleoplasm"/>
    <property type="evidence" value="ECO:0007669"/>
    <property type="project" value="UniProtKB-SubCell"/>
</dbReference>
<evidence type="ECO:0000256" key="3">
    <source>
        <dbReference type="ARBA" id="ARBA00004642"/>
    </source>
</evidence>
<dbReference type="Pfam" id="PF01056">
    <property type="entry name" value="Myc_N"/>
    <property type="match status" value="3"/>
</dbReference>
<sequence>LPGPAPGSARPPSLPQGADMDFDSYQHYFYDYDCGEDFYRSTAPSEDIWKKFELVPSPPTSPPWSSGPGDGDAGPGIGPPEPWPGGGAGDDAESRGHSKAWGRNYASIIRRDCMWSGFSARERLERAVSDRLAAGAPRGNPPKAPAAPDCAPSLEAGNPAPAAPCPLGEPKTQACSGSESPSDSAEKPFVQSQSLHPLKNLVSCLLYFKMTIMAPPPSPPLTTARLGKIFIVKTLSQADSSFSPSRQRGRGEPVQTGGCWLGSAFCSYLSLAVQREIGSVYVFLMGCVSSVDLSSRTEGEEIDVVTVEKRQSLGVRKPVTITVRADPLDPCMKHFHISIHQQQHNYAARFPPESCSQGEAPEPGPREDGLEREAPEEKEDEADEEIVSLPPVESEPSQPCNPKPVSSDTEDVTKRKNHNFLERKRRNDLRSRFLALRDQVPTLATCSKAPKVVILSKALEYLQALVGAEKRMATEKRQLRCRQQQLQKRIAYLSGY</sequence>
<evidence type="ECO:0000313" key="15">
    <source>
        <dbReference type="EMBL" id="ELR49686.1"/>
    </source>
</evidence>
<keyword evidence="6" id="KW-0805">Transcription regulation</keyword>
<keyword evidence="8" id="KW-0804">Transcription</keyword>
<dbReference type="PROSITE" id="PS50888">
    <property type="entry name" value="BHLH"/>
    <property type="match status" value="1"/>
</dbReference>
<dbReference type="InterPro" id="IPR050433">
    <property type="entry name" value="Myc_transcription_factors"/>
</dbReference>
<evidence type="ECO:0000256" key="4">
    <source>
        <dbReference type="ARBA" id="ARBA00013423"/>
    </source>
</evidence>
<reference evidence="15 16" key="1">
    <citation type="journal article" date="2012" name="Nat. Genet.">
        <title>The yak genome and adaptation to life at high altitude.</title>
        <authorList>
            <person name="Qiu Q."/>
            <person name="Zhang G."/>
            <person name="Ma T."/>
            <person name="Qian W."/>
            <person name="Wang J."/>
            <person name="Ye Z."/>
            <person name="Cao C."/>
            <person name="Hu Q."/>
            <person name="Kim J."/>
            <person name="Larkin D.M."/>
            <person name="Auvil L."/>
            <person name="Capitanu B."/>
            <person name="Ma J."/>
            <person name="Lewin H.A."/>
            <person name="Qian X."/>
            <person name="Lang Y."/>
            <person name="Zhou R."/>
            <person name="Wang L."/>
            <person name="Wang K."/>
            <person name="Xia J."/>
            <person name="Liao S."/>
            <person name="Pan S."/>
            <person name="Lu X."/>
            <person name="Hou H."/>
            <person name="Wang Y."/>
            <person name="Zang X."/>
            <person name="Yin Y."/>
            <person name="Ma H."/>
            <person name="Zhang J."/>
            <person name="Wang Z."/>
            <person name="Zhang Y."/>
            <person name="Zhang D."/>
            <person name="Yonezawa T."/>
            <person name="Hasegawa M."/>
            <person name="Zhong Y."/>
            <person name="Liu W."/>
            <person name="Zhang Y."/>
            <person name="Huang Z."/>
            <person name="Zhang S."/>
            <person name="Long R."/>
            <person name="Yang H."/>
            <person name="Wang J."/>
            <person name="Lenstra J.A."/>
            <person name="Cooper D.N."/>
            <person name="Wu Y."/>
            <person name="Wang J."/>
            <person name="Shi P."/>
            <person name="Wang J."/>
            <person name="Liu J."/>
        </authorList>
    </citation>
    <scope>NUCLEOTIDE SEQUENCE [LARGE SCALE GENOMIC DNA]</scope>
    <source>
        <strain evidence="16">yakQH1</strain>
    </source>
</reference>
<feature type="compositionally biased region" description="Basic and acidic residues" evidence="13">
    <location>
        <begin position="411"/>
        <end position="422"/>
    </location>
</feature>
<dbReference type="GO" id="GO:0003677">
    <property type="term" value="F:DNA binding"/>
    <property type="evidence" value="ECO:0007669"/>
    <property type="project" value="UniProtKB-KW"/>
</dbReference>
<evidence type="ECO:0000256" key="5">
    <source>
        <dbReference type="ARBA" id="ARBA00022454"/>
    </source>
</evidence>
<dbReference type="Proteomes" id="UP000011080">
    <property type="component" value="Unassembled WGS sequence"/>
</dbReference>
<feature type="region of interest" description="Disordered" evidence="13">
    <location>
        <begin position="133"/>
        <end position="191"/>
    </location>
</feature>
<evidence type="ECO:0000256" key="6">
    <source>
        <dbReference type="ARBA" id="ARBA00023015"/>
    </source>
</evidence>
<keyword evidence="7" id="KW-0238">DNA-binding</keyword>
<dbReference type="InterPro" id="IPR011598">
    <property type="entry name" value="bHLH_dom"/>
</dbReference>